<dbReference type="NCBIfam" id="TIGR00369">
    <property type="entry name" value="unchar_dom_1"/>
    <property type="match status" value="1"/>
</dbReference>
<comment type="similarity">
    <text evidence="1">Belongs to the thioesterase PaaI family.</text>
</comment>
<evidence type="ECO:0000313" key="6">
    <source>
        <dbReference type="Proteomes" id="UP000295560"/>
    </source>
</evidence>
<evidence type="ECO:0000256" key="2">
    <source>
        <dbReference type="ARBA" id="ARBA00022801"/>
    </source>
</evidence>
<dbReference type="InterPro" id="IPR003736">
    <property type="entry name" value="PAAI_dom"/>
</dbReference>
<proteinExistence type="inferred from homology"/>
<keyword evidence="2" id="KW-0378">Hydrolase</keyword>
<dbReference type="EMBL" id="SMFZ01000001">
    <property type="protein sequence ID" value="TCK27303.1"/>
    <property type="molecule type" value="Genomic_DNA"/>
</dbReference>
<name>A0A4R1I0C1_PSEEN</name>
<evidence type="ECO:0000256" key="3">
    <source>
        <dbReference type="SAM" id="MobiDB-lite"/>
    </source>
</evidence>
<dbReference type="RefSeq" id="WP_165922300.1">
    <property type="nucleotide sequence ID" value="NZ_SMFZ01000001.1"/>
</dbReference>
<sequence length="222" mass="23845">MSSPPPGFRPVDRRSGFLDLVGPLHVDDSDPRAPVYGLRAEEKHANSRGGVHGGVLTTLADVALGYGAIAAYGETLAMVTASLTVHFTGAARVGDWLEARTTLTRVGSRLAFARCEITTTDAPLRRVLHRRVQRPAVLIPPREMRLMVTCRSLRNHHAHLARDRPVETTGSRRFCRDAVQRCLSIVEGPLVRISARIRVSRRAGAGGSPRSGPGPAPATAGA</sequence>
<feature type="compositionally biased region" description="Low complexity" evidence="3">
    <location>
        <begin position="210"/>
        <end position="222"/>
    </location>
</feature>
<evidence type="ECO:0000313" key="5">
    <source>
        <dbReference type="EMBL" id="TCK27303.1"/>
    </source>
</evidence>
<evidence type="ECO:0000259" key="4">
    <source>
        <dbReference type="Pfam" id="PF03061"/>
    </source>
</evidence>
<gene>
    <name evidence="5" type="ORF">EV378_3171</name>
</gene>
<organism evidence="5 6">
    <name type="scientific">Pseudonocardia endophytica</name>
    <dbReference type="NCBI Taxonomy" id="401976"/>
    <lineage>
        <taxon>Bacteria</taxon>
        <taxon>Bacillati</taxon>
        <taxon>Actinomycetota</taxon>
        <taxon>Actinomycetes</taxon>
        <taxon>Pseudonocardiales</taxon>
        <taxon>Pseudonocardiaceae</taxon>
        <taxon>Pseudonocardia</taxon>
    </lineage>
</organism>
<dbReference type="GO" id="GO:0047617">
    <property type="term" value="F:fatty acyl-CoA hydrolase activity"/>
    <property type="evidence" value="ECO:0007669"/>
    <property type="project" value="InterPro"/>
</dbReference>
<dbReference type="CDD" id="cd03443">
    <property type="entry name" value="PaaI_thioesterase"/>
    <property type="match status" value="1"/>
</dbReference>
<dbReference type="PANTHER" id="PTHR21660:SF1">
    <property type="entry name" value="ACYL-COENZYME A THIOESTERASE 13"/>
    <property type="match status" value="1"/>
</dbReference>
<dbReference type="PANTHER" id="PTHR21660">
    <property type="entry name" value="THIOESTERASE SUPERFAMILY MEMBER-RELATED"/>
    <property type="match status" value="1"/>
</dbReference>
<dbReference type="InterPro" id="IPR006683">
    <property type="entry name" value="Thioestr_dom"/>
</dbReference>
<dbReference type="SUPFAM" id="SSF54637">
    <property type="entry name" value="Thioesterase/thiol ester dehydrase-isomerase"/>
    <property type="match status" value="1"/>
</dbReference>
<dbReference type="Gene3D" id="3.10.129.10">
    <property type="entry name" value="Hotdog Thioesterase"/>
    <property type="match status" value="1"/>
</dbReference>
<evidence type="ECO:0000256" key="1">
    <source>
        <dbReference type="ARBA" id="ARBA00008324"/>
    </source>
</evidence>
<accession>A0A4R1I0C1</accession>
<dbReference type="AlphaFoldDB" id="A0A4R1I0C1"/>
<feature type="domain" description="Thioesterase" evidence="4">
    <location>
        <begin position="49"/>
        <end position="121"/>
    </location>
</feature>
<dbReference type="Pfam" id="PF03061">
    <property type="entry name" value="4HBT"/>
    <property type="match status" value="1"/>
</dbReference>
<protein>
    <submittedName>
        <fullName evidence="5">Uncharacterized protein (TIGR00369 family)</fullName>
    </submittedName>
</protein>
<feature type="region of interest" description="Disordered" evidence="3">
    <location>
        <begin position="201"/>
        <end position="222"/>
    </location>
</feature>
<comment type="caution">
    <text evidence="5">The sequence shown here is derived from an EMBL/GenBank/DDBJ whole genome shotgun (WGS) entry which is preliminary data.</text>
</comment>
<keyword evidence="6" id="KW-1185">Reference proteome</keyword>
<reference evidence="5 6" key="1">
    <citation type="submission" date="2019-03" db="EMBL/GenBank/DDBJ databases">
        <title>Sequencing the genomes of 1000 actinobacteria strains.</title>
        <authorList>
            <person name="Klenk H.-P."/>
        </authorList>
    </citation>
    <scope>NUCLEOTIDE SEQUENCE [LARGE SCALE GENOMIC DNA]</scope>
    <source>
        <strain evidence="5 6">DSM 44969</strain>
    </source>
</reference>
<dbReference type="InterPro" id="IPR029069">
    <property type="entry name" value="HotDog_dom_sf"/>
</dbReference>
<dbReference type="InterPro" id="IPR039298">
    <property type="entry name" value="ACOT13"/>
</dbReference>
<dbReference type="Proteomes" id="UP000295560">
    <property type="component" value="Unassembled WGS sequence"/>
</dbReference>